<sequence>MTYGILVWGTTTQTNYQKLLVLQKRVSRAFEQYHGIIRDLKTKPLFEKYALLTITKLYHFKLLQWIKQNKPQCLQNPLDNTHYTMRQQRRKIPAIRTSYGKQHIQYQIPTMLNCLHGLIDFNSVPSNTIIKSILMKHDIEYA</sequence>
<evidence type="ECO:0000313" key="1">
    <source>
        <dbReference type="EMBL" id="NOV33817.1"/>
    </source>
</evidence>
<accession>A0A6M2CJU9</accession>
<proteinExistence type="predicted"/>
<reference evidence="1" key="1">
    <citation type="submission" date="2019-09" db="EMBL/GenBank/DDBJ databases">
        <title>Organ-specific transcriptomic study of the physiology of the cattle tick, Rhipicephalus microplus.</title>
        <authorList>
            <person name="Tirloni L."/>
            <person name="Braz G."/>
            <person name="Gandara A.C.P."/>
            <person name="Sabadin G.A."/>
            <person name="da Silva R.M."/>
            <person name="Guizzo M.G."/>
            <person name="Machado J.A."/>
            <person name="Costa E.P."/>
            <person name="Gomes H.F."/>
            <person name="Moraes J."/>
            <person name="Mota M.B.S."/>
            <person name="Mesquita R.D."/>
            <person name="Alvarenga P.H."/>
            <person name="Alves F."/>
            <person name="Seixas A."/>
            <person name="da Fonseca R.N."/>
            <person name="Fogaca A."/>
            <person name="Logullo C."/>
            <person name="Tanaka A."/>
            <person name="Daffre S."/>
            <person name="Termignoni C."/>
            <person name="Vaz I.S.Jr."/>
            <person name="Oliveira P.L."/>
            <person name="Ribeiro J.M."/>
        </authorList>
    </citation>
    <scope>NUCLEOTIDE SEQUENCE</scope>
    <source>
        <strain evidence="1">Porto Alegre</strain>
    </source>
</reference>
<protein>
    <submittedName>
        <fullName evidence="1">Putative tick transposon</fullName>
    </submittedName>
</protein>
<name>A0A6M2CJU9_RHIMP</name>
<dbReference type="EMBL" id="GHWJ01001080">
    <property type="protein sequence ID" value="NOV33817.1"/>
    <property type="molecule type" value="Transcribed_RNA"/>
</dbReference>
<dbReference type="AlphaFoldDB" id="A0A6M2CJU9"/>
<organism evidence="1">
    <name type="scientific">Rhipicephalus microplus</name>
    <name type="common">Cattle tick</name>
    <name type="synonym">Boophilus microplus</name>
    <dbReference type="NCBI Taxonomy" id="6941"/>
    <lineage>
        <taxon>Eukaryota</taxon>
        <taxon>Metazoa</taxon>
        <taxon>Ecdysozoa</taxon>
        <taxon>Arthropoda</taxon>
        <taxon>Chelicerata</taxon>
        <taxon>Arachnida</taxon>
        <taxon>Acari</taxon>
        <taxon>Parasitiformes</taxon>
        <taxon>Ixodida</taxon>
        <taxon>Ixodoidea</taxon>
        <taxon>Ixodidae</taxon>
        <taxon>Rhipicephalinae</taxon>
        <taxon>Rhipicephalus</taxon>
        <taxon>Boophilus</taxon>
    </lineage>
</organism>